<name>A0A1F4SRR5_UNCSA</name>
<dbReference type="PROSITE" id="PS51257">
    <property type="entry name" value="PROKAR_LIPOPROTEIN"/>
    <property type="match status" value="1"/>
</dbReference>
<dbReference type="InterPro" id="IPR001547">
    <property type="entry name" value="Glyco_hydro_5"/>
</dbReference>
<dbReference type="Proteomes" id="UP000178417">
    <property type="component" value="Unassembled WGS sequence"/>
</dbReference>
<dbReference type="Pfam" id="PF00150">
    <property type="entry name" value="Cellulase"/>
    <property type="match status" value="1"/>
</dbReference>
<dbReference type="PROSITE" id="PS00659">
    <property type="entry name" value="GLYCOSYL_HYDROL_F5"/>
    <property type="match status" value="1"/>
</dbReference>
<dbReference type="SUPFAM" id="SSF51445">
    <property type="entry name" value="(Trans)glycosidases"/>
    <property type="match status" value="1"/>
</dbReference>
<evidence type="ECO:0000256" key="4">
    <source>
        <dbReference type="ARBA" id="ARBA00023295"/>
    </source>
</evidence>
<dbReference type="AlphaFoldDB" id="A0A1F4SRR5"/>
<dbReference type="Gene3D" id="3.20.20.80">
    <property type="entry name" value="Glycosidases"/>
    <property type="match status" value="1"/>
</dbReference>
<accession>A0A1F4SRR5</accession>
<protein>
    <recommendedName>
        <fullName evidence="2">cellulase</fullName>
        <ecNumber evidence="2">3.2.1.4</ecNumber>
    </recommendedName>
</protein>
<dbReference type="GO" id="GO:0008810">
    <property type="term" value="F:cellulase activity"/>
    <property type="evidence" value="ECO:0007669"/>
    <property type="project" value="UniProtKB-EC"/>
</dbReference>
<gene>
    <name evidence="7" type="ORF">A2310_00840</name>
</gene>
<dbReference type="PANTHER" id="PTHR34142:SF1">
    <property type="entry name" value="GLYCOSIDE HYDROLASE FAMILY 5 DOMAIN-CONTAINING PROTEIN"/>
    <property type="match status" value="1"/>
</dbReference>
<evidence type="ECO:0000313" key="8">
    <source>
        <dbReference type="Proteomes" id="UP000178417"/>
    </source>
</evidence>
<dbReference type="InterPro" id="IPR018087">
    <property type="entry name" value="Glyco_hydro_5_CS"/>
</dbReference>
<reference evidence="7 8" key="1">
    <citation type="journal article" date="2016" name="Nat. Commun.">
        <title>Thousands of microbial genomes shed light on interconnected biogeochemical processes in an aquifer system.</title>
        <authorList>
            <person name="Anantharaman K."/>
            <person name="Brown C.T."/>
            <person name="Hug L.A."/>
            <person name="Sharon I."/>
            <person name="Castelle C.J."/>
            <person name="Probst A.J."/>
            <person name="Thomas B.C."/>
            <person name="Singh A."/>
            <person name="Wilkins M.J."/>
            <person name="Karaoz U."/>
            <person name="Brodie E.L."/>
            <person name="Williams K.H."/>
            <person name="Hubbard S.S."/>
            <person name="Banfield J.F."/>
        </authorList>
    </citation>
    <scope>NUCLEOTIDE SEQUENCE [LARGE SCALE GENOMIC DNA]</scope>
</reference>
<feature type="domain" description="BIG2" evidence="6">
    <location>
        <begin position="42"/>
        <end position="124"/>
    </location>
</feature>
<dbReference type="PANTHER" id="PTHR34142">
    <property type="entry name" value="ENDO-BETA-1,4-GLUCANASE A"/>
    <property type="match status" value="1"/>
</dbReference>
<sequence length="474" mass="53493">MIKQCHNSFIMKKNIRYIFFILFVMLCGFFFSSCSTQANKYSVQSLTITPAKVTLFATQSQQFTCTATYGDGTTRAFSPTWSVSNDAIGEITVNGLYTAADVLIETKGAIVTTYQDITAISDVTVLPDEAIAYPATGTKEATPEEPTPEPASTPVFPKSFSISGNKILDSDGDEFVFRGVNIMDPAWMTESYYNKINDAYFSALASWNVNIIRIPIHPSGYTYYGKTEYLKILDSILALAKKYEIYAIIDFHSIGFPPSGTYMYLEDSSVPWGKGQSIYAYTDQSMKDFWRDIAEHYKDDNRVVFYELFNEPTYGTGFSDSQSWGQWKSKAEELVDIIRGYDSDAKIIVSGILWSYDLSYVLANPVNRQNIVYGTHPYPNQSKSYDEAFGALKATSPVFATEFGFDPNADGQHYQADTSYGNEVINYLENKKISWTVWHFSPVWYPALLLDWNSTYTPTTSGQLFKGYLRKNND</sequence>
<dbReference type="Pfam" id="PF02368">
    <property type="entry name" value="Big_2"/>
    <property type="match status" value="1"/>
</dbReference>
<comment type="similarity">
    <text evidence="5">Belongs to the glycosyl hydrolase 5 (cellulase A) family.</text>
</comment>
<keyword evidence="3 5" id="KW-0378">Hydrolase</keyword>
<organism evidence="7 8">
    <name type="scientific">candidate division WOR-1 bacterium RIFOXYB2_FULL_37_13</name>
    <dbReference type="NCBI Taxonomy" id="1802579"/>
    <lineage>
        <taxon>Bacteria</taxon>
        <taxon>Bacillati</taxon>
        <taxon>Saganbacteria</taxon>
    </lineage>
</organism>
<keyword evidence="4 5" id="KW-0326">Glycosidase</keyword>
<dbReference type="EC" id="3.2.1.4" evidence="2"/>
<evidence type="ECO:0000256" key="2">
    <source>
        <dbReference type="ARBA" id="ARBA00012601"/>
    </source>
</evidence>
<dbReference type="EMBL" id="MEUB01000021">
    <property type="protein sequence ID" value="OGC23126.1"/>
    <property type="molecule type" value="Genomic_DNA"/>
</dbReference>
<evidence type="ECO:0000256" key="1">
    <source>
        <dbReference type="ARBA" id="ARBA00000966"/>
    </source>
</evidence>
<comment type="caution">
    <text evidence="7">The sequence shown here is derived from an EMBL/GenBank/DDBJ whole genome shotgun (WGS) entry which is preliminary data.</text>
</comment>
<evidence type="ECO:0000256" key="3">
    <source>
        <dbReference type="ARBA" id="ARBA00022801"/>
    </source>
</evidence>
<evidence type="ECO:0000259" key="6">
    <source>
        <dbReference type="SMART" id="SM00635"/>
    </source>
</evidence>
<evidence type="ECO:0000256" key="5">
    <source>
        <dbReference type="RuleBase" id="RU361153"/>
    </source>
</evidence>
<proteinExistence type="inferred from homology"/>
<comment type="catalytic activity">
    <reaction evidence="1">
        <text>Endohydrolysis of (1-&gt;4)-beta-D-glucosidic linkages in cellulose, lichenin and cereal beta-D-glucans.</text>
        <dbReference type="EC" id="3.2.1.4"/>
    </reaction>
</comment>
<dbReference type="InterPro" id="IPR003343">
    <property type="entry name" value="Big_2"/>
</dbReference>
<dbReference type="STRING" id="1802579.A2310_00840"/>
<dbReference type="GO" id="GO:0000272">
    <property type="term" value="P:polysaccharide catabolic process"/>
    <property type="evidence" value="ECO:0007669"/>
    <property type="project" value="InterPro"/>
</dbReference>
<dbReference type="InterPro" id="IPR017853">
    <property type="entry name" value="GH"/>
</dbReference>
<evidence type="ECO:0000313" key="7">
    <source>
        <dbReference type="EMBL" id="OGC23126.1"/>
    </source>
</evidence>
<dbReference type="Gene3D" id="2.60.40.1080">
    <property type="match status" value="1"/>
</dbReference>
<dbReference type="SMART" id="SM00635">
    <property type="entry name" value="BID_2"/>
    <property type="match status" value="1"/>
</dbReference>